<evidence type="ECO:0000313" key="2">
    <source>
        <dbReference type="EMBL" id="CAE7938403.1"/>
    </source>
</evidence>
<dbReference type="AlphaFoldDB" id="A0A813C257"/>
<sequence length="300" mass="34314">EADYPEGTKAPQNHVIEEVGGVLKTWRSDRPSRQAALWLSRDGIVMLGKGNVQLDMTTVGSRSIRWKGRHGDVWEWRWMGDTVHHCACVSWLTREEAWHLHHLGIEVVMVQNVCRTVENANRAANIVTVAAELATFEDRVHDGNLFLVGDAERFWKRADLEVPGTNLLLLSHPAKQEKVVNEGWNRWNQEKLTQQKVLKFMNRVNVEGLAHSEFSLWPRPFRPTQRASPEQIEEAVQKALKRIGQAEELSWHKLRAIFAGRGFWTRRQQEETGGSLETATDLNPPENRFLKLRGLADAPS</sequence>
<protein>
    <submittedName>
        <fullName evidence="2">Uncharacterized protein</fullName>
    </submittedName>
</protein>
<comment type="caution">
    <text evidence="2">The sequence shown here is derived from an EMBL/GenBank/DDBJ whole genome shotgun (WGS) entry which is preliminary data.</text>
</comment>
<reference evidence="2" key="1">
    <citation type="submission" date="2021-02" db="EMBL/GenBank/DDBJ databases">
        <authorList>
            <person name="Dougan E. K."/>
            <person name="Rhodes N."/>
            <person name="Thang M."/>
            <person name="Chan C."/>
        </authorList>
    </citation>
    <scope>NUCLEOTIDE SEQUENCE</scope>
</reference>
<proteinExistence type="predicted"/>
<dbReference type="OrthoDB" id="10267963at2759"/>
<name>A0A813C257_9DINO</name>
<feature type="compositionally biased region" description="Polar residues" evidence="1">
    <location>
        <begin position="271"/>
        <end position="281"/>
    </location>
</feature>
<dbReference type="EMBL" id="CAJNJA010086253">
    <property type="protein sequence ID" value="CAE7938403.1"/>
    <property type="molecule type" value="Genomic_DNA"/>
</dbReference>
<accession>A0A813C257</accession>
<feature type="region of interest" description="Disordered" evidence="1">
    <location>
        <begin position="269"/>
        <end position="300"/>
    </location>
</feature>
<dbReference type="Proteomes" id="UP000601435">
    <property type="component" value="Unassembled WGS sequence"/>
</dbReference>
<feature type="non-terminal residue" evidence="2">
    <location>
        <position position="1"/>
    </location>
</feature>
<keyword evidence="3" id="KW-1185">Reference proteome</keyword>
<organism evidence="2 3">
    <name type="scientific">Symbiodinium necroappetens</name>
    <dbReference type="NCBI Taxonomy" id="1628268"/>
    <lineage>
        <taxon>Eukaryota</taxon>
        <taxon>Sar</taxon>
        <taxon>Alveolata</taxon>
        <taxon>Dinophyceae</taxon>
        <taxon>Suessiales</taxon>
        <taxon>Symbiodiniaceae</taxon>
        <taxon>Symbiodinium</taxon>
    </lineage>
</organism>
<evidence type="ECO:0000313" key="3">
    <source>
        <dbReference type="Proteomes" id="UP000601435"/>
    </source>
</evidence>
<evidence type="ECO:0000256" key="1">
    <source>
        <dbReference type="SAM" id="MobiDB-lite"/>
    </source>
</evidence>
<gene>
    <name evidence="2" type="ORF">SNEC2469_LOCUS33139</name>
</gene>